<dbReference type="InterPro" id="IPR023404">
    <property type="entry name" value="rSAM_horseshoe"/>
</dbReference>
<accession>A0A448Z6N5</accession>
<dbReference type="CDD" id="cd01335">
    <property type="entry name" value="Radical_SAM"/>
    <property type="match status" value="1"/>
</dbReference>
<dbReference type="SUPFAM" id="SSF54534">
    <property type="entry name" value="FKBP-like"/>
    <property type="match status" value="1"/>
</dbReference>
<keyword evidence="7" id="KW-0411">Iron-sulfur</keyword>
<dbReference type="InterPro" id="IPR058240">
    <property type="entry name" value="rSAM_sf"/>
</dbReference>
<dbReference type="SFLD" id="SFLDF00273">
    <property type="entry name" value="(dimethylallyl)adenosine_tRNA"/>
    <property type="match status" value="1"/>
</dbReference>
<reference evidence="15 16" key="1">
    <citation type="submission" date="2019-01" db="EMBL/GenBank/DDBJ databases">
        <authorList>
            <person name="Ferrante I. M."/>
        </authorList>
    </citation>
    <scope>NUCLEOTIDE SEQUENCE [LARGE SCALE GENOMIC DNA]</scope>
    <source>
        <strain evidence="15 16">B856</strain>
    </source>
</reference>
<evidence type="ECO:0000259" key="13">
    <source>
        <dbReference type="PROSITE" id="PS51449"/>
    </source>
</evidence>
<feature type="signal peptide" evidence="10">
    <location>
        <begin position="1"/>
        <end position="24"/>
    </location>
</feature>
<dbReference type="InterPro" id="IPR023058">
    <property type="entry name" value="PPIase_PpiC_CS"/>
</dbReference>
<dbReference type="SUPFAM" id="SSF102114">
    <property type="entry name" value="Radical SAM enzymes"/>
    <property type="match status" value="1"/>
</dbReference>
<evidence type="ECO:0000313" key="16">
    <source>
        <dbReference type="Proteomes" id="UP000291116"/>
    </source>
</evidence>
<dbReference type="OrthoDB" id="190098at2759"/>
<dbReference type="PANTHER" id="PTHR43020">
    <property type="entry name" value="CDK5 REGULATORY SUBUNIT-ASSOCIATED PROTEIN 1"/>
    <property type="match status" value="1"/>
</dbReference>
<name>A0A448Z6N5_9STRA</name>
<dbReference type="EMBL" id="CAACVS010000137">
    <property type="protein sequence ID" value="VEU37694.1"/>
    <property type="molecule type" value="Genomic_DNA"/>
</dbReference>
<dbReference type="SFLD" id="SFLDG01082">
    <property type="entry name" value="B12-binding_domain_containing"/>
    <property type="match status" value="1"/>
</dbReference>
<dbReference type="PROSITE" id="PS50198">
    <property type="entry name" value="PPIC_PPIASE_2"/>
    <property type="match status" value="1"/>
</dbReference>
<evidence type="ECO:0000259" key="11">
    <source>
        <dbReference type="PROSITE" id="PS50198"/>
    </source>
</evidence>
<keyword evidence="6" id="KW-0408">Iron</keyword>
<dbReference type="Pfam" id="PF13616">
    <property type="entry name" value="Rotamase_3"/>
    <property type="match status" value="1"/>
</dbReference>
<dbReference type="GO" id="GO:0035596">
    <property type="term" value="F:methylthiotransferase activity"/>
    <property type="evidence" value="ECO:0007669"/>
    <property type="project" value="InterPro"/>
</dbReference>
<dbReference type="GO" id="GO:0046872">
    <property type="term" value="F:metal ion binding"/>
    <property type="evidence" value="ECO:0007669"/>
    <property type="project" value="UniProtKB-KW"/>
</dbReference>
<dbReference type="InterPro" id="IPR046357">
    <property type="entry name" value="PPIase_dom_sf"/>
</dbReference>
<dbReference type="InterPro" id="IPR038135">
    <property type="entry name" value="Methylthiotransferase_N_sf"/>
</dbReference>
<dbReference type="SFLD" id="SFLDG01061">
    <property type="entry name" value="methylthiotransferase"/>
    <property type="match status" value="1"/>
</dbReference>
<dbReference type="Proteomes" id="UP000291116">
    <property type="component" value="Unassembled WGS sequence"/>
</dbReference>
<dbReference type="PROSITE" id="PS01096">
    <property type="entry name" value="PPIC_PPIASE_1"/>
    <property type="match status" value="1"/>
</dbReference>
<comment type="similarity">
    <text evidence="2">Belongs to the methylthiotransferase family. MiaB subfamily.</text>
</comment>
<organism evidence="15 16">
    <name type="scientific">Pseudo-nitzschia multistriata</name>
    <dbReference type="NCBI Taxonomy" id="183589"/>
    <lineage>
        <taxon>Eukaryota</taxon>
        <taxon>Sar</taxon>
        <taxon>Stramenopiles</taxon>
        <taxon>Ochrophyta</taxon>
        <taxon>Bacillariophyta</taxon>
        <taxon>Bacillariophyceae</taxon>
        <taxon>Bacillariophycidae</taxon>
        <taxon>Bacillariales</taxon>
        <taxon>Bacillariaceae</taxon>
        <taxon>Pseudo-nitzschia</taxon>
    </lineage>
</organism>
<feature type="domain" description="MTTase N-terminal" evidence="13">
    <location>
        <begin position="244"/>
        <end position="364"/>
    </location>
</feature>
<dbReference type="SMART" id="SM00729">
    <property type="entry name" value="Elp3"/>
    <property type="match status" value="1"/>
</dbReference>
<dbReference type="Pfam" id="PF04055">
    <property type="entry name" value="Radical_SAM"/>
    <property type="match status" value="1"/>
</dbReference>
<dbReference type="PROSITE" id="PS01278">
    <property type="entry name" value="MTTASE_RADICAL"/>
    <property type="match status" value="1"/>
</dbReference>
<evidence type="ECO:0000259" key="12">
    <source>
        <dbReference type="PROSITE" id="PS50926"/>
    </source>
</evidence>
<dbReference type="InterPro" id="IPR000297">
    <property type="entry name" value="PPIase_PpiC"/>
</dbReference>
<feature type="region of interest" description="Disordered" evidence="9">
    <location>
        <begin position="213"/>
        <end position="240"/>
    </location>
</feature>
<evidence type="ECO:0000256" key="4">
    <source>
        <dbReference type="ARBA" id="ARBA00022691"/>
    </source>
</evidence>
<dbReference type="FunFam" id="3.40.50.12160:FF:000003">
    <property type="entry name" value="CDK5 regulatory subunit-associated protein 1"/>
    <property type="match status" value="1"/>
</dbReference>
<sequence length="682" mass="75742">MKNTSSSFIFILALFGAVVSSSFGFVQQTNHVKSASIITSKSKRAVQRNVATNDNISKNTEGGKFTLTPPSKYPTNRGQTVDSRKIIATGAGRLHLTAVRIAHILFASLDLAESSLHEVRMATISFEDLAKQISNCAESRDKGGEIGWVTIDDQDGSKNEHLDGILPAQAREQAIHITTKPGDIVMVESSRGFHLVQICDVMADVRKMSSLKERKTSKNGIGKSGARVASAGVNPGSDEEKKDLTYKLETMGCQMNLADSERIEGQLQNMGIRPLDEVEDKEVKPDVVILNTCSIREHAESKVYSYLGPYAKRKRDGEDVAIVVAGCVAQQESEALLRRVPEVDLVMGPQYANRLADFFEDIANGNQVVATEATHIMEDSSKPRRHSKTCAWVNVIYGCNERCAFCIVPTTRGVEQSRPLESIIQEIEGLVEEGYKEVTLLGQNIDAYGRDMVPKRRFSDLLKTAGSVPGLKRLRFVTSHPRYMSLSVVDEILNTPTVCESIHIPFQSGSNAILSSMGRGHTREKYLHIVDRIRSRLPDASISADVIVGFPGETEEDFQDTLTLMKEVVFDTVNTAAYSPRPNTPAATWENQIPEEVKKERLNRINVLVKEHAKERRARMMGRTVEVLVEERNVKVPTQVMGRTRTNYIVYFEGDIDELQGELVNVKIDTCETFYLSGTRVE</sequence>
<feature type="domain" description="Radical SAM core" evidence="14">
    <location>
        <begin position="385"/>
        <end position="615"/>
    </location>
</feature>
<dbReference type="FunFam" id="3.80.30.20:FF:000001">
    <property type="entry name" value="tRNA-2-methylthio-N(6)-dimethylallyladenosine synthase 2"/>
    <property type="match status" value="1"/>
</dbReference>
<dbReference type="SFLD" id="SFLDS00029">
    <property type="entry name" value="Radical_SAM"/>
    <property type="match status" value="1"/>
</dbReference>
<dbReference type="InterPro" id="IPR002792">
    <property type="entry name" value="TRAM_dom"/>
</dbReference>
<evidence type="ECO:0000256" key="10">
    <source>
        <dbReference type="SAM" id="SignalP"/>
    </source>
</evidence>
<proteinExistence type="inferred from homology"/>
<dbReference type="PANTHER" id="PTHR43020:SF2">
    <property type="entry name" value="MITOCHONDRIAL TRNA METHYLTHIOTRANSFERASE CDK5RAP1"/>
    <property type="match status" value="1"/>
</dbReference>
<feature type="region of interest" description="Disordered" evidence="9">
    <location>
        <begin position="54"/>
        <end position="78"/>
    </location>
</feature>
<evidence type="ECO:0000313" key="15">
    <source>
        <dbReference type="EMBL" id="VEU37694.1"/>
    </source>
</evidence>
<dbReference type="InterPro" id="IPR005839">
    <property type="entry name" value="Methylthiotransferase"/>
</dbReference>
<dbReference type="PROSITE" id="PS50926">
    <property type="entry name" value="TRAM"/>
    <property type="match status" value="1"/>
</dbReference>
<dbReference type="InterPro" id="IPR006638">
    <property type="entry name" value="Elp3/MiaA/NifB-like_rSAM"/>
</dbReference>
<dbReference type="GO" id="GO:0051539">
    <property type="term" value="F:4 iron, 4 sulfur cluster binding"/>
    <property type="evidence" value="ECO:0007669"/>
    <property type="project" value="UniProtKB-KW"/>
</dbReference>
<dbReference type="Pfam" id="PF00919">
    <property type="entry name" value="UPF0004"/>
    <property type="match status" value="1"/>
</dbReference>
<keyword evidence="5" id="KW-0479">Metal-binding</keyword>
<feature type="chain" id="PRO_5019116894" evidence="10">
    <location>
        <begin position="25"/>
        <end position="682"/>
    </location>
</feature>
<dbReference type="AlphaFoldDB" id="A0A448Z6N5"/>
<dbReference type="InterPro" id="IPR013848">
    <property type="entry name" value="Methylthiotransferase_N"/>
</dbReference>
<dbReference type="Gene3D" id="3.80.30.20">
    <property type="entry name" value="tm_1862 like domain"/>
    <property type="match status" value="1"/>
</dbReference>
<dbReference type="GO" id="GO:0035600">
    <property type="term" value="P:tRNA methylthiolation"/>
    <property type="evidence" value="ECO:0007669"/>
    <property type="project" value="TreeGrafter"/>
</dbReference>
<comment type="cofactor">
    <cofactor evidence="1">
        <name>[4Fe-4S] cluster</name>
        <dbReference type="ChEBI" id="CHEBI:49883"/>
    </cofactor>
</comment>
<evidence type="ECO:0000256" key="5">
    <source>
        <dbReference type="ARBA" id="ARBA00022723"/>
    </source>
</evidence>
<dbReference type="HAMAP" id="MF_01864">
    <property type="entry name" value="tRNA_metthiotr_MiaB"/>
    <property type="match status" value="1"/>
</dbReference>
<feature type="domain" description="TRAM" evidence="12">
    <location>
        <begin position="618"/>
        <end position="682"/>
    </location>
</feature>
<evidence type="ECO:0000256" key="9">
    <source>
        <dbReference type="SAM" id="MobiDB-lite"/>
    </source>
</evidence>
<feature type="domain" description="PpiC" evidence="11">
    <location>
        <begin position="96"/>
        <end position="200"/>
    </location>
</feature>
<dbReference type="Gene3D" id="3.10.50.40">
    <property type="match status" value="1"/>
</dbReference>
<dbReference type="Gene3D" id="3.40.50.12160">
    <property type="entry name" value="Methylthiotransferase, N-terminal domain"/>
    <property type="match status" value="1"/>
</dbReference>
<evidence type="ECO:0000259" key="14">
    <source>
        <dbReference type="PROSITE" id="PS51918"/>
    </source>
</evidence>
<dbReference type="Pfam" id="PF01938">
    <property type="entry name" value="TRAM"/>
    <property type="match status" value="1"/>
</dbReference>
<dbReference type="PROSITE" id="PS51918">
    <property type="entry name" value="RADICAL_SAM"/>
    <property type="match status" value="1"/>
</dbReference>
<dbReference type="GO" id="GO:0003755">
    <property type="term" value="F:peptidyl-prolyl cis-trans isomerase activity"/>
    <property type="evidence" value="ECO:0007669"/>
    <property type="project" value="UniProtKB-KW"/>
</dbReference>
<dbReference type="NCBIfam" id="TIGR00089">
    <property type="entry name" value="MiaB/RimO family radical SAM methylthiotransferase"/>
    <property type="match status" value="1"/>
</dbReference>
<keyword evidence="3" id="KW-0004">4Fe-4S</keyword>
<dbReference type="InterPro" id="IPR006463">
    <property type="entry name" value="MiaB_methiolase"/>
</dbReference>
<dbReference type="PROSITE" id="PS51449">
    <property type="entry name" value="MTTASE_N"/>
    <property type="match status" value="1"/>
</dbReference>
<evidence type="ECO:0000256" key="1">
    <source>
        <dbReference type="ARBA" id="ARBA00001966"/>
    </source>
</evidence>
<keyword evidence="8" id="KW-0413">Isomerase</keyword>
<evidence type="ECO:0000256" key="8">
    <source>
        <dbReference type="PROSITE-ProRule" id="PRU00278"/>
    </source>
</evidence>
<keyword evidence="8" id="KW-0697">Rotamase</keyword>
<dbReference type="InterPro" id="IPR007197">
    <property type="entry name" value="rSAM"/>
</dbReference>
<gene>
    <name evidence="15" type="ORF">PSNMU_V1.4_AUG-EV-PASAV3_0045220</name>
</gene>
<keyword evidence="10" id="KW-0732">Signal</keyword>
<keyword evidence="4" id="KW-0949">S-adenosyl-L-methionine</keyword>
<evidence type="ECO:0000256" key="2">
    <source>
        <dbReference type="ARBA" id="ARBA00009815"/>
    </source>
</evidence>
<dbReference type="InterPro" id="IPR020612">
    <property type="entry name" value="Methylthiotransferase_CS"/>
</dbReference>
<evidence type="ECO:0000256" key="6">
    <source>
        <dbReference type="ARBA" id="ARBA00023004"/>
    </source>
</evidence>
<protein>
    <submittedName>
        <fullName evidence="15">Uncharacterized protein</fullName>
    </submittedName>
</protein>
<evidence type="ECO:0000256" key="7">
    <source>
        <dbReference type="ARBA" id="ARBA00023014"/>
    </source>
</evidence>
<keyword evidence="16" id="KW-1185">Reference proteome</keyword>
<evidence type="ECO:0000256" key="3">
    <source>
        <dbReference type="ARBA" id="ARBA00022485"/>
    </source>
</evidence>
<dbReference type="NCBIfam" id="TIGR01574">
    <property type="entry name" value="miaB-methiolase"/>
    <property type="match status" value="1"/>
</dbReference>